<dbReference type="EMBL" id="JACSGR010000004">
    <property type="protein sequence ID" value="MBH5329336.1"/>
    <property type="molecule type" value="Genomic_DNA"/>
</dbReference>
<protein>
    <submittedName>
        <fullName evidence="2">Outer membrane protein assembly factor BamC</fullName>
    </submittedName>
</protein>
<reference evidence="2 3" key="1">
    <citation type="submission" date="2020-09" db="EMBL/GenBank/DDBJ databases">
        <title>Eikenella S3660 sp. nov., isolated from a throat swab.</title>
        <authorList>
            <person name="Buhl M."/>
        </authorList>
    </citation>
    <scope>NUCLEOTIDE SEQUENCE [LARGE SCALE GENOMIC DNA]</scope>
    <source>
        <strain evidence="2 3">S3360</strain>
    </source>
</reference>
<dbReference type="Pfam" id="PF06804">
    <property type="entry name" value="Lipoprotein_18"/>
    <property type="match status" value="1"/>
</dbReference>
<dbReference type="InterPro" id="IPR010653">
    <property type="entry name" value="NlpB/DapX"/>
</dbReference>
<dbReference type="Proteomes" id="UP000768471">
    <property type="component" value="Unassembled WGS sequence"/>
</dbReference>
<feature type="chain" id="PRO_5046148216" evidence="1">
    <location>
        <begin position="21"/>
        <end position="376"/>
    </location>
</feature>
<dbReference type="PROSITE" id="PS51257">
    <property type="entry name" value="PROKAR_LIPOPROTEIN"/>
    <property type="match status" value="1"/>
</dbReference>
<keyword evidence="3" id="KW-1185">Reference proteome</keyword>
<evidence type="ECO:0000313" key="3">
    <source>
        <dbReference type="Proteomes" id="UP000768471"/>
    </source>
</evidence>
<dbReference type="RefSeq" id="WP_197903168.1">
    <property type="nucleotide sequence ID" value="NZ_JACSGR010000004.1"/>
</dbReference>
<sequence>MNVYKLPAALLMAGFLAACASKSSEAPKLDYQTENRKVVNLEVPPDLDNPGQGNAYSLPAGGAVRASDVARSRQAAANRPGTPVLAEVKNVTIQREGSDRWLNIANKNPSEVWPLLHAFWQEQGFVIAREEPGIGLMETDWAENRAKLPQDGLRRLFERVGLGGVYSTGERDKFTIRLERNSKGGTDVFFTHRGMKETYADRNKDTTMWQPSARDTDLEAALLGRFMQYLGADEQQIEQALKQQQATSARSGDLATLQNGQLTLRGDQARNWRRVGLALDRIGLNVTGENTQRQAYLVQVAPAEGEAVRTEKPGFFGRLFGRSSKPAEPQAQPEFVVVVQPQGNNASQLLLANKDGSPYQGGDAQSWLTRLYNELR</sequence>
<proteinExistence type="predicted"/>
<comment type="caution">
    <text evidence="2">The sequence shown here is derived from an EMBL/GenBank/DDBJ whole genome shotgun (WGS) entry which is preliminary data.</text>
</comment>
<keyword evidence="1" id="KW-0732">Signal</keyword>
<evidence type="ECO:0000256" key="1">
    <source>
        <dbReference type="SAM" id="SignalP"/>
    </source>
</evidence>
<organism evidence="2 3">
    <name type="scientific">Eikenella glucosivorans</name>
    <dbReference type="NCBI Taxonomy" id="2766967"/>
    <lineage>
        <taxon>Bacteria</taxon>
        <taxon>Pseudomonadati</taxon>
        <taxon>Pseudomonadota</taxon>
        <taxon>Betaproteobacteria</taxon>
        <taxon>Neisseriales</taxon>
        <taxon>Neisseriaceae</taxon>
        <taxon>Eikenella</taxon>
    </lineage>
</organism>
<gene>
    <name evidence="2" type="primary">bamC</name>
    <name evidence="2" type="ORF">H9Q10_06600</name>
</gene>
<dbReference type="Gene3D" id="3.30.310.170">
    <property type="entry name" value="Outer membrane protein assembly factor BamC"/>
    <property type="match status" value="1"/>
</dbReference>
<name>A0ABS0NAL3_9NEIS</name>
<accession>A0ABS0NAL3</accession>
<feature type="signal peptide" evidence="1">
    <location>
        <begin position="1"/>
        <end position="20"/>
    </location>
</feature>
<dbReference type="InterPro" id="IPR042268">
    <property type="entry name" value="BamC_C"/>
</dbReference>
<evidence type="ECO:0000313" key="2">
    <source>
        <dbReference type="EMBL" id="MBH5329336.1"/>
    </source>
</evidence>